<evidence type="ECO:0000256" key="4">
    <source>
        <dbReference type="ARBA" id="ARBA00022723"/>
    </source>
</evidence>
<dbReference type="GO" id="GO:0051607">
    <property type="term" value="P:defense response to virus"/>
    <property type="evidence" value="ECO:0007669"/>
    <property type="project" value="UniProtKB-KW"/>
</dbReference>
<keyword evidence="6" id="KW-0378">Hydrolase</keyword>
<dbReference type="SUPFAM" id="SSF143430">
    <property type="entry name" value="TTP0101/SSO1404-like"/>
    <property type="match status" value="1"/>
</dbReference>
<dbReference type="InterPro" id="IPR021127">
    <property type="entry name" value="CRISPR_associated_Cas2"/>
</dbReference>
<evidence type="ECO:0000256" key="5">
    <source>
        <dbReference type="ARBA" id="ARBA00022759"/>
    </source>
</evidence>
<dbReference type="Gene3D" id="3.30.70.240">
    <property type="match status" value="1"/>
</dbReference>
<evidence type="ECO:0000313" key="9">
    <source>
        <dbReference type="EMBL" id="CBL28681.1"/>
    </source>
</evidence>
<dbReference type="GO" id="GO:0004521">
    <property type="term" value="F:RNA endonuclease activity"/>
    <property type="evidence" value="ECO:0007669"/>
    <property type="project" value="InterPro"/>
</dbReference>
<keyword evidence="8" id="KW-0051">Antiviral defense</keyword>
<keyword evidence="10" id="KW-1185">Reference proteome</keyword>
<evidence type="ECO:0000256" key="6">
    <source>
        <dbReference type="ARBA" id="ARBA00022801"/>
    </source>
</evidence>
<reference evidence="10" key="1">
    <citation type="submission" date="2010-03" db="EMBL/GenBank/DDBJ databases">
        <title>The genome sequence of Synergistetes sp. SGP1.</title>
        <authorList>
            <consortium name="metaHIT consortium -- http://www.metahit.eu/"/>
            <person name="Pajon A."/>
            <person name="Turner K."/>
            <person name="Parkhill J."/>
            <person name="Wade W."/>
            <person name="Vartoukian S."/>
        </authorList>
    </citation>
    <scope>NUCLEOTIDE SEQUENCE [LARGE SCALE GENOMIC DNA]</scope>
    <source>
        <strain evidence="10">SGP1</strain>
    </source>
</reference>
<dbReference type="GO" id="GO:0016787">
    <property type="term" value="F:hydrolase activity"/>
    <property type="evidence" value="ECO:0007669"/>
    <property type="project" value="UniProtKB-KW"/>
</dbReference>
<gene>
    <name evidence="9" type="ORF">SY1_17740</name>
</gene>
<evidence type="ECO:0000256" key="8">
    <source>
        <dbReference type="ARBA" id="ARBA00023118"/>
    </source>
</evidence>
<keyword evidence="7" id="KW-0460">Magnesium</keyword>
<dbReference type="EMBL" id="FP929056">
    <property type="protein sequence ID" value="CBL28681.1"/>
    <property type="molecule type" value="Genomic_DNA"/>
</dbReference>
<dbReference type="AlphaFoldDB" id="A0AB94IY49"/>
<sequence length="83" mass="9781">MFYDVGEKRVGKVLKTARRYLTWIQNSVLEGELTPASMAALKMDVHKVLDLQYDSVLFYMWRTERYMSREVLGVERGETDFLV</sequence>
<accession>A0AB94IY49</accession>
<evidence type="ECO:0000313" key="10">
    <source>
        <dbReference type="Proteomes" id="UP000008957"/>
    </source>
</evidence>
<evidence type="ECO:0000256" key="2">
    <source>
        <dbReference type="ARBA" id="ARBA00009959"/>
    </source>
</evidence>
<keyword evidence="3" id="KW-0540">Nuclease</keyword>
<evidence type="ECO:0000256" key="7">
    <source>
        <dbReference type="ARBA" id="ARBA00022842"/>
    </source>
</evidence>
<dbReference type="GO" id="GO:0043571">
    <property type="term" value="P:maintenance of CRISPR repeat elements"/>
    <property type="evidence" value="ECO:0007669"/>
    <property type="project" value="InterPro"/>
</dbReference>
<comment type="similarity">
    <text evidence="2">Belongs to the CRISPR-associated endoribonuclease Cas2 protein family.</text>
</comment>
<organism evidence="9 10">
    <name type="scientific">Fretibacterium fastidiosum</name>
    <dbReference type="NCBI Taxonomy" id="651822"/>
    <lineage>
        <taxon>Bacteria</taxon>
        <taxon>Thermotogati</taxon>
        <taxon>Synergistota</taxon>
        <taxon>Synergistia</taxon>
        <taxon>Synergistales</taxon>
        <taxon>Aminobacteriaceae</taxon>
        <taxon>Fretibacterium</taxon>
    </lineage>
</organism>
<keyword evidence="4" id="KW-0479">Metal-binding</keyword>
<dbReference type="KEGG" id="sbr:SY1_17740"/>
<proteinExistence type="inferred from homology"/>
<name>A0AB94IY49_9BACT</name>
<evidence type="ECO:0000256" key="1">
    <source>
        <dbReference type="ARBA" id="ARBA00001946"/>
    </source>
</evidence>
<dbReference type="CDD" id="cd09725">
    <property type="entry name" value="Cas2_I_II_III"/>
    <property type="match status" value="1"/>
</dbReference>
<reference evidence="9 10" key="2">
    <citation type="submission" date="2010-03" db="EMBL/GenBank/DDBJ databases">
        <authorList>
            <person name="Pajon A."/>
        </authorList>
    </citation>
    <scope>NUCLEOTIDE SEQUENCE [LARGE SCALE GENOMIC DNA]</scope>
    <source>
        <strain evidence="9 10">SGP1</strain>
    </source>
</reference>
<dbReference type="RefSeq" id="WP_015556828.1">
    <property type="nucleotide sequence ID" value="NC_021038.1"/>
</dbReference>
<protein>
    <submittedName>
        <fullName evidence="9">CRISPR-associated protein, Cas2 family</fullName>
    </submittedName>
</protein>
<evidence type="ECO:0000256" key="3">
    <source>
        <dbReference type="ARBA" id="ARBA00022722"/>
    </source>
</evidence>
<dbReference type="GO" id="GO:0046872">
    <property type="term" value="F:metal ion binding"/>
    <property type="evidence" value="ECO:0007669"/>
    <property type="project" value="UniProtKB-KW"/>
</dbReference>
<dbReference type="Proteomes" id="UP000008957">
    <property type="component" value="Chromosome"/>
</dbReference>
<comment type="cofactor">
    <cofactor evidence="1">
        <name>Mg(2+)</name>
        <dbReference type="ChEBI" id="CHEBI:18420"/>
    </cofactor>
</comment>
<dbReference type="PANTHER" id="PTHR34405:SF1">
    <property type="entry name" value="CRISPR-ASSOCIATED ENDORIBONUCLEASE CAS2"/>
    <property type="match status" value="1"/>
</dbReference>
<dbReference type="InterPro" id="IPR019199">
    <property type="entry name" value="Virulence_VapD/CRISPR_Cas2"/>
</dbReference>
<keyword evidence="5" id="KW-0255">Endonuclease</keyword>
<dbReference type="PANTHER" id="PTHR34405">
    <property type="entry name" value="CRISPR-ASSOCIATED ENDORIBONUCLEASE CAS2"/>
    <property type="match status" value="1"/>
</dbReference>
<dbReference type="Pfam" id="PF09827">
    <property type="entry name" value="CRISPR_Cas2"/>
    <property type="match status" value="1"/>
</dbReference>